<evidence type="ECO:0000313" key="3">
    <source>
        <dbReference type="EMBL" id="MBO7743937.1"/>
    </source>
</evidence>
<evidence type="ECO:0000256" key="2">
    <source>
        <dbReference type="SAM" id="SignalP"/>
    </source>
</evidence>
<keyword evidence="2" id="KW-0732">Signal</keyword>
<protein>
    <submittedName>
        <fullName evidence="3">Uncharacterized protein</fullName>
    </submittedName>
</protein>
<evidence type="ECO:0000313" key="4">
    <source>
        <dbReference type="Proteomes" id="UP000670947"/>
    </source>
</evidence>
<dbReference type="EMBL" id="JAGGDJ010000003">
    <property type="protein sequence ID" value="MBO7743937.1"/>
    <property type="molecule type" value="Genomic_DNA"/>
</dbReference>
<dbReference type="RefSeq" id="WP_208846936.1">
    <property type="nucleotide sequence ID" value="NZ_JAGGDJ010000003.1"/>
</dbReference>
<keyword evidence="4" id="KW-1185">Reference proteome</keyword>
<organism evidence="3 4">
    <name type="scientific">Paenibacillus artemisiicola</name>
    <dbReference type="NCBI Taxonomy" id="1172618"/>
    <lineage>
        <taxon>Bacteria</taxon>
        <taxon>Bacillati</taxon>
        <taxon>Bacillota</taxon>
        <taxon>Bacilli</taxon>
        <taxon>Bacillales</taxon>
        <taxon>Paenibacillaceae</taxon>
        <taxon>Paenibacillus</taxon>
    </lineage>
</organism>
<accession>A0ABS3W6K6</accession>
<proteinExistence type="predicted"/>
<comment type="caution">
    <text evidence="3">The sequence shown here is derived from an EMBL/GenBank/DDBJ whole genome shotgun (WGS) entry which is preliminary data.</text>
</comment>
<feature type="region of interest" description="Disordered" evidence="1">
    <location>
        <begin position="48"/>
        <end position="83"/>
    </location>
</feature>
<reference evidence="3 4" key="1">
    <citation type="submission" date="2021-03" db="EMBL/GenBank/DDBJ databases">
        <title>Paenibacillus artemisicola MWE-103 whole genome sequence.</title>
        <authorList>
            <person name="Ham Y.J."/>
        </authorList>
    </citation>
    <scope>NUCLEOTIDE SEQUENCE [LARGE SCALE GENOMIC DNA]</scope>
    <source>
        <strain evidence="3 4">MWE-103</strain>
    </source>
</reference>
<name>A0ABS3W6K6_9BACL</name>
<feature type="signal peptide" evidence="2">
    <location>
        <begin position="1"/>
        <end position="19"/>
    </location>
</feature>
<evidence type="ECO:0000256" key="1">
    <source>
        <dbReference type="SAM" id="MobiDB-lite"/>
    </source>
</evidence>
<gene>
    <name evidence="3" type="ORF">I8J29_07025</name>
</gene>
<feature type="chain" id="PRO_5047172352" evidence="2">
    <location>
        <begin position="20"/>
        <end position="83"/>
    </location>
</feature>
<sequence length="83" mass="8989">MKRMLAVLCISLCAGCAQSHSAVNATAPPQAELFESVTRTVYPQDRSVFGSVYDPEGEPRDLVPAMPGETPPEQRQPPLMTTD</sequence>
<dbReference type="Proteomes" id="UP000670947">
    <property type="component" value="Unassembled WGS sequence"/>
</dbReference>